<reference evidence="2 3" key="1">
    <citation type="journal article" date="2012" name="PLoS Pathog.">
        <title>Diverse lifestyles and strategies of plant pathogenesis encoded in the genomes of eighteen Dothideomycetes fungi.</title>
        <authorList>
            <person name="Ohm R.A."/>
            <person name="Feau N."/>
            <person name="Henrissat B."/>
            <person name="Schoch C.L."/>
            <person name="Horwitz B.A."/>
            <person name="Barry K.W."/>
            <person name="Condon B.J."/>
            <person name="Copeland A.C."/>
            <person name="Dhillon B."/>
            <person name="Glaser F."/>
            <person name="Hesse C.N."/>
            <person name="Kosti I."/>
            <person name="LaButti K."/>
            <person name="Lindquist E.A."/>
            <person name="Lucas S."/>
            <person name="Salamov A.A."/>
            <person name="Bradshaw R.E."/>
            <person name="Ciuffetti L."/>
            <person name="Hamelin R.C."/>
            <person name="Kema G.H.J."/>
            <person name="Lawrence C."/>
            <person name="Scott J.A."/>
            <person name="Spatafora J.W."/>
            <person name="Turgeon B.G."/>
            <person name="de Wit P.J.G.M."/>
            <person name="Zhong S."/>
            <person name="Goodwin S.B."/>
            <person name="Grigoriev I.V."/>
        </authorList>
    </citation>
    <scope>NUCLEOTIDE SEQUENCE [LARGE SCALE GENOMIC DNA]</scope>
    <source>
        <strain evidence="3">C5 / ATCC 48332 / race O</strain>
    </source>
</reference>
<evidence type="ECO:0008006" key="4">
    <source>
        <dbReference type="Google" id="ProtNLM"/>
    </source>
</evidence>
<evidence type="ECO:0000256" key="1">
    <source>
        <dbReference type="SAM" id="MobiDB-lite"/>
    </source>
</evidence>
<dbReference type="GO" id="GO:0003676">
    <property type="term" value="F:nucleic acid binding"/>
    <property type="evidence" value="ECO:0007669"/>
    <property type="project" value="InterPro"/>
</dbReference>
<evidence type="ECO:0000313" key="2">
    <source>
        <dbReference type="EMBL" id="EMD97565.1"/>
    </source>
</evidence>
<dbReference type="InterPro" id="IPR036875">
    <property type="entry name" value="Znf_CCHC_sf"/>
</dbReference>
<keyword evidence="3" id="KW-1185">Reference proteome</keyword>
<accession>M2TJF4</accession>
<dbReference type="OrthoDB" id="3695534at2759"/>
<proteinExistence type="predicted"/>
<reference evidence="3" key="2">
    <citation type="journal article" date="2013" name="PLoS Genet.">
        <title>Comparative genome structure, secondary metabolite, and effector coding capacity across Cochliobolus pathogens.</title>
        <authorList>
            <person name="Condon B.J."/>
            <person name="Leng Y."/>
            <person name="Wu D."/>
            <person name="Bushley K.E."/>
            <person name="Ohm R.A."/>
            <person name="Otillar R."/>
            <person name="Martin J."/>
            <person name="Schackwitz W."/>
            <person name="Grimwood J."/>
            <person name="MohdZainudin N."/>
            <person name="Xue C."/>
            <person name="Wang R."/>
            <person name="Manning V.A."/>
            <person name="Dhillon B."/>
            <person name="Tu Z.J."/>
            <person name="Steffenson B.J."/>
            <person name="Salamov A."/>
            <person name="Sun H."/>
            <person name="Lowry S."/>
            <person name="LaButti K."/>
            <person name="Han J."/>
            <person name="Copeland A."/>
            <person name="Lindquist E."/>
            <person name="Barry K."/>
            <person name="Schmutz J."/>
            <person name="Baker S.E."/>
            <person name="Ciuffetti L.M."/>
            <person name="Grigoriev I.V."/>
            <person name="Zhong S."/>
            <person name="Turgeon B.G."/>
        </authorList>
    </citation>
    <scope>NUCLEOTIDE SEQUENCE [LARGE SCALE GENOMIC DNA]</scope>
    <source>
        <strain evidence="3">C5 / ATCC 48332 / race O</strain>
    </source>
</reference>
<gene>
    <name evidence="2" type="ORF">COCHEDRAFT_23665</name>
</gene>
<feature type="region of interest" description="Disordered" evidence="1">
    <location>
        <begin position="1"/>
        <end position="20"/>
    </location>
</feature>
<dbReference type="AlphaFoldDB" id="M2TJF4"/>
<sequence>MNQGKGPSKPHHKKNKDDKKKINCYACSKEGHIARNYLSKNKAYNNNKTLLDKYNTLWHLRSDIDFYQIETTQRLPTYTHITANITSTSTTQGTETTRVYHRPRVRMTTAQLTTQTREELDGAHSTLKACLSANGYANARSMQWQKTTTDIDKKSLF</sequence>
<organism evidence="2 3">
    <name type="scientific">Cochliobolus heterostrophus (strain C5 / ATCC 48332 / race O)</name>
    <name type="common">Southern corn leaf blight fungus</name>
    <name type="synonym">Bipolaris maydis</name>
    <dbReference type="NCBI Taxonomy" id="701091"/>
    <lineage>
        <taxon>Eukaryota</taxon>
        <taxon>Fungi</taxon>
        <taxon>Dikarya</taxon>
        <taxon>Ascomycota</taxon>
        <taxon>Pezizomycotina</taxon>
        <taxon>Dothideomycetes</taxon>
        <taxon>Pleosporomycetidae</taxon>
        <taxon>Pleosporales</taxon>
        <taxon>Pleosporineae</taxon>
        <taxon>Pleosporaceae</taxon>
        <taxon>Bipolaris</taxon>
    </lineage>
</organism>
<protein>
    <recommendedName>
        <fullName evidence="4">CCHC-type domain-containing protein</fullName>
    </recommendedName>
</protein>
<dbReference type="SUPFAM" id="SSF57756">
    <property type="entry name" value="Retrovirus zinc finger-like domains"/>
    <property type="match status" value="1"/>
</dbReference>
<name>M2TJF4_COCH5</name>
<dbReference type="EMBL" id="KB445569">
    <property type="protein sequence ID" value="EMD97565.1"/>
    <property type="molecule type" value="Genomic_DNA"/>
</dbReference>
<dbReference type="GO" id="GO:0008270">
    <property type="term" value="F:zinc ion binding"/>
    <property type="evidence" value="ECO:0007669"/>
    <property type="project" value="InterPro"/>
</dbReference>
<evidence type="ECO:0000313" key="3">
    <source>
        <dbReference type="Proteomes" id="UP000016936"/>
    </source>
</evidence>
<dbReference type="Proteomes" id="UP000016936">
    <property type="component" value="Unassembled WGS sequence"/>
</dbReference>
<dbReference type="HOGENOM" id="CLU_1677715_0_0_1"/>